<sequence length="235" mass="26800">MIRQVKPVSKNKLGLIAPIILIGLFIVFTLAVAIRVGLASRSFQNRNQQQLTIPRYSSPTPSAEVVGIPPGIGWQYLSSPVYGFQIQYPTGWNFFEYSQEDSGPDISGEYRVSKFKNFPTGSLSQDSSPADLELTLSYFRTSSPLERWIDNYQANWVLSDDEVKSELLNINGRKTIHISRYNNKIAPNYIEENFFFEQPPGVWKLRIAGYKERNEEMVSILETMTQSFESNKNVP</sequence>
<keyword evidence="1" id="KW-0472">Membrane</keyword>
<keyword evidence="1" id="KW-0812">Transmembrane</keyword>
<organism evidence="2 3">
    <name type="scientific">Candidatus Woesebacteria bacterium GW2011_GWB1_38_8</name>
    <dbReference type="NCBI Taxonomy" id="1618570"/>
    <lineage>
        <taxon>Bacteria</taxon>
        <taxon>Candidatus Woeseibacteriota</taxon>
    </lineage>
</organism>
<dbReference type="EMBL" id="LBVL01000010">
    <property type="protein sequence ID" value="KKQ85094.1"/>
    <property type="molecule type" value="Genomic_DNA"/>
</dbReference>
<protein>
    <submittedName>
        <fullName evidence="2">Uncharacterized protein</fullName>
    </submittedName>
</protein>
<keyword evidence="1" id="KW-1133">Transmembrane helix</keyword>
<dbReference type="STRING" id="1618570.UT08_C0010G0021"/>
<feature type="transmembrane region" description="Helical" evidence="1">
    <location>
        <begin position="15"/>
        <end position="38"/>
    </location>
</feature>
<evidence type="ECO:0000313" key="3">
    <source>
        <dbReference type="Proteomes" id="UP000034081"/>
    </source>
</evidence>
<accession>A0A0G0NGV1</accession>
<dbReference type="AlphaFoldDB" id="A0A0G0NGV1"/>
<gene>
    <name evidence="2" type="ORF">UT08_C0010G0021</name>
</gene>
<evidence type="ECO:0000313" key="2">
    <source>
        <dbReference type="EMBL" id="KKQ85094.1"/>
    </source>
</evidence>
<comment type="caution">
    <text evidence="2">The sequence shown here is derived from an EMBL/GenBank/DDBJ whole genome shotgun (WGS) entry which is preliminary data.</text>
</comment>
<evidence type="ECO:0000256" key="1">
    <source>
        <dbReference type="SAM" id="Phobius"/>
    </source>
</evidence>
<name>A0A0G0NGV1_9BACT</name>
<reference evidence="2 3" key="1">
    <citation type="journal article" date="2015" name="Nature">
        <title>rRNA introns, odd ribosomes, and small enigmatic genomes across a large radiation of phyla.</title>
        <authorList>
            <person name="Brown C.T."/>
            <person name="Hug L.A."/>
            <person name="Thomas B.C."/>
            <person name="Sharon I."/>
            <person name="Castelle C.J."/>
            <person name="Singh A."/>
            <person name="Wilkins M.J."/>
            <person name="Williams K.H."/>
            <person name="Banfield J.F."/>
        </authorList>
    </citation>
    <scope>NUCLEOTIDE SEQUENCE [LARGE SCALE GENOMIC DNA]</scope>
</reference>
<dbReference type="Proteomes" id="UP000034081">
    <property type="component" value="Unassembled WGS sequence"/>
</dbReference>
<proteinExistence type="predicted"/>